<keyword evidence="1" id="KW-1133">Transmembrane helix</keyword>
<gene>
    <name evidence="2" type="ORF">O9H85_13690</name>
</gene>
<dbReference type="EMBL" id="JAQAGZ010000008">
    <property type="protein sequence ID" value="MCZ8513464.1"/>
    <property type="molecule type" value="Genomic_DNA"/>
</dbReference>
<name>A0ABT4Q9G1_9BACL</name>
<keyword evidence="3" id="KW-1185">Reference proteome</keyword>
<accession>A0ABT4Q9G1</accession>
<organism evidence="2 3">
    <name type="scientific">Paenibacillus gyeongsangnamensis</name>
    <dbReference type="NCBI Taxonomy" id="3388067"/>
    <lineage>
        <taxon>Bacteria</taxon>
        <taxon>Bacillati</taxon>
        <taxon>Bacillota</taxon>
        <taxon>Bacilli</taxon>
        <taxon>Bacillales</taxon>
        <taxon>Paenibacillaceae</taxon>
        <taxon>Paenibacillus</taxon>
    </lineage>
</organism>
<evidence type="ECO:0000313" key="3">
    <source>
        <dbReference type="Proteomes" id="UP001527882"/>
    </source>
</evidence>
<sequence>MMDEMNKIPEQLTNVRLDLRELSTKMAALKDVTEKLDHAEAVANKAMDSVKAAHHRLNKIDKLIFWLATTVFGAIIFAGIGYTLRGGLNK</sequence>
<dbReference type="RefSeq" id="WP_269881987.1">
    <property type="nucleotide sequence ID" value="NZ_JAQAGZ010000008.1"/>
</dbReference>
<comment type="caution">
    <text evidence="2">The sequence shown here is derived from an EMBL/GenBank/DDBJ whole genome shotgun (WGS) entry which is preliminary data.</text>
</comment>
<feature type="transmembrane region" description="Helical" evidence="1">
    <location>
        <begin position="63"/>
        <end position="84"/>
    </location>
</feature>
<protein>
    <submittedName>
        <fullName evidence="2">Hemolysin XhlA family protein</fullName>
    </submittedName>
</protein>
<proteinExistence type="predicted"/>
<dbReference type="Proteomes" id="UP001527882">
    <property type="component" value="Unassembled WGS sequence"/>
</dbReference>
<keyword evidence="1" id="KW-0472">Membrane</keyword>
<keyword evidence="1" id="KW-0812">Transmembrane</keyword>
<evidence type="ECO:0000313" key="2">
    <source>
        <dbReference type="EMBL" id="MCZ8513464.1"/>
    </source>
</evidence>
<reference evidence="2 3" key="1">
    <citation type="submission" date="2022-12" db="EMBL/GenBank/DDBJ databases">
        <title>Draft genome sequence of Paenibacillus sp. dW9.</title>
        <authorList>
            <person name="Choi E.-W."/>
            <person name="Kim D.-U."/>
        </authorList>
    </citation>
    <scope>NUCLEOTIDE SEQUENCE [LARGE SCALE GENOMIC DNA]</scope>
    <source>
        <strain evidence="3">dW9</strain>
    </source>
</reference>
<dbReference type="Pfam" id="PF10779">
    <property type="entry name" value="XhlA"/>
    <property type="match status" value="1"/>
</dbReference>
<dbReference type="InterPro" id="IPR019715">
    <property type="entry name" value="Haemolysin_XhlA"/>
</dbReference>
<evidence type="ECO:0000256" key="1">
    <source>
        <dbReference type="SAM" id="Phobius"/>
    </source>
</evidence>